<feature type="transmembrane region" description="Helical" evidence="5">
    <location>
        <begin position="172"/>
        <end position="193"/>
    </location>
</feature>
<dbReference type="GO" id="GO:0055085">
    <property type="term" value="P:transmembrane transport"/>
    <property type="evidence" value="ECO:0007669"/>
    <property type="project" value="InterPro"/>
</dbReference>
<feature type="transmembrane region" description="Helical" evidence="5">
    <location>
        <begin position="344"/>
        <end position="362"/>
    </location>
</feature>
<organism evidence="7 8">
    <name type="scientific">Pseudonocardia thermophila</name>
    <dbReference type="NCBI Taxonomy" id="1848"/>
    <lineage>
        <taxon>Bacteria</taxon>
        <taxon>Bacillati</taxon>
        <taxon>Actinomycetota</taxon>
        <taxon>Actinomycetes</taxon>
        <taxon>Pseudonocardiales</taxon>
        <taxon>Pseudonocardiaceae</taxon>
        <taxon>Pseudonocardia</taxon>
    </lineage>
</organism>
<evidence type="ECO:0000256" key="1">
    <source>
        <dbReference type="ARBA" id="ARBA00004141"/>
    </source>
</evidence>
<evidence type="ECO:0000313" key="8">
    <source>
        <dbReference type="Proteomes" id="UP000184363"/>
    </source>
</evidence>
<evidence type="ECO:0000313" key="7">
    <source>
        <dbReference type="EMBL" id="SHK43339.1"/>
    </source>
</evidence>
<keyword evidence="8" id="KW-1185">Reference proteome</keyword>
<dbReference type="OrthoDB" id="5297508at2"/>
<keyword evidence="4 5" id="KW-0472">Membrane</keyword>
<sequence length="472" mass="52268">MSTRDELSDVGSDALSEDGLDEIELVDEKPLSWFDVSAIGTGEMLFTAGWAWIVFIASSFGIFWSILGFIGGVIVIHTAWWLYREMITAVPEPGSLQSYAREAGVFPLGTSYFVLYAPVYGAFMWLELLIAEQLFALLFPDVPEAVWPYVVLVPVLVLNLMGHQITGKVQSVLVLITLVADVVLAICVIALIANADAWALNWPSPTPITFLGFFTIVGLWLGIMAGIMEVQQVLVDEWRDFRKSRDIGLLSAAWQLWIRQIPLALGVLGSFPIATLLVMPVPTIGVVEEKFGHNPLFFLALFAMLIATYTTLSVYFMGMGKILALYSQQGALPRIIGRYSRRSVPWVAILILAVFALIGAYIGDFTFVSHVLSTWSTTLYFFVALFYLLMKRRKDLDRPLVAKLGTPLAVFLLVVTALIGIAIAAADWSAVATWAALVVVVVLYDMFVVPRTKRGALYRQQLLRQRTSAARL</sequence>
<dbReference type="Pfam" id="PF00324">
    <property type="entry name" value="AA_permease"/>
    <property type="match status" value="1"/>
</dbReference>
<proteinExistence type="predicted"/>
<feature type="domain" description="Amino acid permease/ SLC12A" evidence="6">
    <location>
        <begin position="50"/>
        <end position="390"/>
    </location>
</feature>
<dbReference type="Proteomes" id="UP000184363">
    <property type="component" value="Unassembled WGS sequence"/>
</dbReference>
<dbReference type="PANTHER" id="PTHR42770">
    <property type="entry name" value="AMINO ACID TRANSPORTER-RELATED"/>
    <property type="match status" value="1"/>
</dbReference>
<evidence type="ECO:0000256" key="3">
    <source>
        <dbReference type="ARBA" id="ARBA00022989"/>
    </source>
</evidence>
<protein>
    <submittedName>
        <fullName evidence="7">L-asparagine transporter</fullName>
    </submittedName>
</protein>
<reference evidence="7 8" key="1">
    <citation type="submission" date="2016-11" db="EMBL/GenBank/DDBJ databases">
        <authorList>
            <person name="Jaros S."/>
            <person name="Januszkiewicz K."/>
            <person name="Wedrychowicz H."/>
        </authorList>
    </citation>
    <scope>NUCLEOTIDE SEQUENCE [LARGE SCALE GENOMIC DNA]</scope>
    <source>
        <strain evidence="7 8">DSM 43832</strain>
    </source>
</reference>
<dbReference type="STRING" id="1848.SAMN05443637_106113"/>
<dbReference type="EMBL" id="FRAP01000006">
    <property type="protein sequence ID" value="SHK43339.1"/>
    <property type="molecule type" value="Genomic_DNA"/>
</dbReference>
<comment type="subcellular location">
    <subcellularLocation>
        <location evidence="1">Membrane</location>
        <topology evidence="1">Multi-pass membrane protein</topology>
    </subcellularLocation>
</comment>
<evidence type="ECO:0000256" key="5">
    <source>
        <dbReference type="SAM" id="Phobius"/>
    </source>
</evidence>
<feature type="transmembrane region" description="Helical" evidence="5">
    <location>
        <begin position="50"/>
        <end position="83"/>
    </location>
</feature>
<dbReference type="InterPro" id="IPR050367">
    <property type="entry name" value="APC_superfamily"/>
</dbReference>
<evidence type="ECO:0000256" key="4">
    <source>
        <dbReference type="ARBA" id="ARBA00023136"/>
    </source>
</evidence>
<feature type="transmembrane region" description="Helical" evidence="5">
    <location>
        <begin position="256"/>
        <end position="277"/>
    </location>
</feature>
<name>A0A1M6SFA2_PSETH</name>
<dbReference type="AlphaFoldDB" id="A0A1M6SFA2"/>
<evidence type="ECO:0000259" key="6">
    <source>
        <dbReference type="Pfam" id="PF00324"/>
    </source>
</evidence>
<dbReference type="InterPro" id="IPR004841">
    <property type="entry name" value="AA-permease/SLC12A_dom"/>
</dbReference>
<feature type="transmembrane region" description="Helical" evidence="5">
    <location>
        <begin position="431"/>
        <end position="449"/>
    </location>
</feature>
<feature type="transmembrane region" description="Helical" evidence="5">
    <location>
        <begin position="401"/>
        <end position="425"/>
    </location>
</feature>
<accession>A0A1M6SFA2</accession>
<feature type="transmembrane region" description="Helical" evidence="5">
    <location>
        <begin position="297"/>
        <end position="323"/>
    </location>
</feature>
<keyword evidence="2 5" id="KW-0812">Transmembrane</keyword>
<dbReference type="PIRSF" id="PIRSF006060">
    <property type="entry name" value="AA_transporter"/>
    <property type="match status" value="1"/>
</dbReference>
<dbReference type="PANTHER" id="PTHR42770:SF7">
    <property type="entry name" value="MEMBRANE PROTEIN"/>
    <property type="match status" value="1"/>
</dbReference>
<feature type="transmembrane region" description="Helical" evidence="5">
    <location>
        <begin position="104"/>
        <end position="126"/>
    </location>
</feature>
<feature type="transmembrane region" description="Helical" evidence="5">
    <location>
        <begin position="146"/>
        <end position="165"/>
    </location>
</feature>
<evidence type="ECO:0000256" key="2">
    <source>
        <dbReference type="ARBA" id="ARBA00022692"/>
    </source>
</evidence>
<gene>
    <name evidence="7" type="ORF">SAMN05443637_106113</name>
</gene>
<feature type="transmembrane region" description="Helical" evidence="5">
    <location>
        <begin position="213"/>
        <end position="235"/>
    </location>
</feature>
<feature type="transmembrane region" description="Helical" evidence="5">
    <location>
        <begin position="368"/>
        <end position="389"/>
    </location>
</feature>
<keyword evidence="3 5" id="KW-1133">Transmembrane helix</keyword>
<dbReference type="Gene3D" id="1.20.1740.10">
    <property type="entry name" value="Amino acid/polyamine transporter I"/>
    <property type="match status" value="1"/>
</dbReference>
<dbReference type="GO" id="GO:0016020">
    <property type="term" value="C:membrane"/>
    <property type="evidence" value="ECO:0007669"/>
    <property type="project" value="UniProtKB-SubCell"/>
</dbReference>